<gene>
    <name evidence="3" type="ORF">M9Y10_009589</name>
</gene>
<dbReference type="PROSITE" id="PS50090">
    <property type="entry name" value="MYB_LIKE"/>
    <property type="match status" value="1"/>
</dbReference>
<dbReference type="InterPro" id="IPR009057">
    <property type="entry name" value="Homeodomain-like_sf"/>
</dbReference>
<evidence type="ECO:0008006" key="5">
    <source>
        <dbReference type="Google" id="ProtNLM"/>
    </source>
</evidence>
<dbReference type="PANTHER" id="PTHR46993:SF6">
    <property type="entry name" value="MYB TRANSCRIPTION FACTOR"/>
    <property type="match status" value="1"/>
</dbReference>
<proteinExistence type="predicted"/>
<dbReference type="EMBL" id="JAPFFF010000015">
    <property type="protein sequence ID" value="KAK8866623.1"/>
    <property type="molecule type" value="Genomic_DNA"/>
</dbReference>
<dbReference type="Pfam" id="PF00249">
    <property type="entry name" value="Myb_DNA-binding"/>
    <property type="match status" value="1"/>
</dbReference>
<evidence type="ECO:0000259" key="2">
    <source>
        <dbReference type="PROSITE" id="PS51294"/>
    </source>
</evidence>
<dbReference type="Proteomes" id="UP001470230">
    <property type="component" value="Unassembled WGS sequence"/>
</dbReference>
<accession>A0ABR2INS8</accession>
<protein>
    <recommendedName>
        <fullName evidence="5">Myb-like DNA-binding domain containing protein</fullName>
    </recommendedName>
</protein>
<dbReference type="Gene3D" id="1.10.246.220">
    <property type="match status" value="1"/>
</dbReference>
<organism evidence="3 4">
    <name type="scientific">Tritrichomonas musculus</name>
    <dbReference type="NCBI Taxonomy" id="1915356"/>
    <lineage>
        <taxon>Eukaryota</taxon>
        <taxon>Metamonada</taxon>
        <taxon>Parabasalia</taxon>
        <taxon>Tritrichomonadida</taxon>
        <taxon>Tritrichomonadidae</taxon>
        <taxon>Tritrichomonas</taxon>
    </lineage>
</organism>
<sequence length="232" mass="25838">MINGIVPDAELEAFIGSLKKRSFTHQDVTHCYSTFVKNEYHQNDDNVQQQPEIYGRQRSGGKRIPIRWSEQETEALKEGVARLGKGNWSRIIGLYPDIFGPTARTGRDLKKKWISIESKGNRKNHSATRLKATLMLPNQEMLPGMPPTVQEMTSILPDAVINTSEAIIHATSINNNDAIINNNDVSSSNVTVINNSDATINSNDTINNSVTKKDPQIINPPNFLNLTNSIND</sequence>
<dbReference type="CDD" id="cd11660">
    <property type="entry name" value="SANT_TRF"/>
    <property type="match status" value="1"/>
</dbReference>
<dbReference type="InterPro" id="IPR001005">
    <property type="entry name" value="SANT/Myb"/>
</dbReference>
<feature type="domain" description="HTH myb-type" evidence="2">
    <location>
        <begin position="67"/>
        <end position="121"/>
    </location>
</feature>
<keyword evidence="4" id="KW-1185">Reference proteome</keyword>
<dbReference type="SUPFAM" id="SSF46689">
    <property type="entry name" value="Homeodomain-like"/>
    <property type="match status" value="1"/>
</dbReference>
<reference evidence="3 4" key="1">
    <citation type="submission" date="2024-04" db="EMBL/GenBank/DDBJ databases">
        <title>Tritrichomonas musculus Genome.</title>
        <authorList>
            <person name="Alves-Ferreira E."/>
            <person name="Grigg M."/>
            <person name="Lorenzi H."/>
            <person name="Galac M."/>
        </authorList>
    </citation>
    <scope>NUCLEOTIDE SEQUENCE [LARGE SCALE GENOMIC DNA]</scope>
    <source>
        <strain evidence="3 4">EAF2021</strain>
    </source>
</reference>
<dbReference type="SMART" id="SM00717">
    <property type="entry name" value="SANT"/>
    <property type="match status" value="1"/>
</dbReference>
<comment type="caution">
    <text evidence="3">The sequence shown here is derived from an EMBL/GenBank/DDBJ whole genome shotgun (WGS) entry which is preliminary data.</text>
</comment>
<feature type="domain" description="Myb-like" evidence="1">
    <location>
        <begin position="67"/>
        <end position="117"/>
    </location>
</feature>
<name>A0ABR2INS8_9EUKA</name>
<evidence type="ECO:0000259" key="1">
    <source>
        <dbReference type="PROSITE" id="PS50090"/>
    </source>
</evidence>
<dbReference type="PANTHER" id="PTHR46993">
    <property type="entry name" value="MYB TRANSCRIPTION FACTOR"/>
    <property type="match status" value="1"/>
</dbReference>
<evidence type="ECO:0000313" key="3">
    <source>
        <dbReference type="EMBL" id="KAK8866623.1"/>
    </source>
</evidence>
<dbReference type="InterPro" id="IPR017930">
    <property type="entry name" value="Myb_dom"/>
</dbReference>
<dbReference type="PROSITE" id="PS51294">
    <property type="entry name" value="HTH_MYB"/>
    <property type="match status" value="1"/>
</dbReference>
<evidence type="ECO:0000313" key="4">
    <source>
        <dbReference type="Proteomes" id="UP001470230"/>
    </source>
</evidence>